<evidence type="ECO:0008006" key="4">
    <source>
        <dbReference type="Google" id="ProtNLM"/>
    </source>
</evidence>
<evidence type="ECO:0000313" key="2">
    <source>
        <dbReference type="EMBL" id="CAG7819541.1"/>
    </source>
</evidence>
<proteinExistence type="predicted"/>
<evidence type="ECO:0000256" key="1">
    <source>
        <dbReference type="SAM" id="SignalP"/>
    </source>
</evidence>
<evidence type="ECO:0000313" key="3">
    <source>
        <dbReference type="Proteomes" id="UP000708208"/>
    </source>
</evidence>
<dbReference type="EMBL" id="CAJVCH010452159">
    <property type="protein sequence ID" value="CAG7819541.1"/>
    <property type="molecule type" value="Genomic_DNA"/>
</dbReference>
<dbReference type="Proteomes" id="UP000708208">
    <property type="component" value="Unassembled WGS sequence"/>
</dbReference>
<protein>
    <recommendedName>
        <fullName evidence="4">ShKT domain-containing protein</fullName>
    </recommendedName>
</protein>
<name>A0A8J2KK63_9HEXA</name>
<comment type="caution">
    <text evidence="2">The sequence shown here is derived from an EMBL/GenBank/DDBJ whole genome shotgun (WGS) entry which is preliminary data.</text>
</comment>
<reference evidence="2" key="1">
    <citation type="submission" date="2021-06" db="EMBL/GenBank/DDBJ databases">
        <authorList>
            <person name="Hodson N. C."/>
            <person name="Mongue J. A."/>
            <person name="Jaron S. K."/>
        </authorList>
    </citation>
    <scope>NUCLEOTIDE SEQUENCE</scope>
</reference>
<dbReference type="AlphaFoldDB" id="A0A8J2KK63"/>
<sequence>MILRGLLFSFIVLLWVDTSLEFFDPFSRIRWCRARVRSCSRKSFKLLVVTRLEAQQNASGAGTNPGAPATNISRKRRSEDLPLEFLDLSQEINYRFKREVNETAPPNGSAAVVVTTAIPDYPESISLPPPPVFTNVDLEETFFACLDGLGKGMCYEYMWQRCNWNDGSSQTISKYCRTWGVPCGPCDQSSSGKT</sequence>
<organism evidence="2 3">
    <name type="scientific">Allacma fusca</name>
    <dbReference type="NCBI Taxonomy" id="39272"/>
    <lineage>
        <taxon>Eukaryota</taxon>
        <taxon>Metazoa</taxon>
        <taxon>Ecdysozoa</taxon>
        <taxon>Arthropoda</taxon>
        <taxon>Hexapoda</taxon>
        <taxon>Collembola</taxon>
        <taxon>Symphypleona</taxon>
        <taxon>Sminthuridae</taxon>
        <taxon>Allacma</taxon>
    </lineage>
</organism>
<gene>
    <name evidence="2" type="ORF">AFUS01_LOCUS29980</name>
</gene>
<accession>A0A8J2KK63</accession>
<feature type="signal peptide" evidence="1">
    <location>
        <begin position="1"/>
        <end position="21"/>
    </location>
</feature>
<keyword evidence="3" id="KW-1185">Reference proteome</keyword>
<feature type="chain" id="PRO_5035215930" description="ShKT domain-containing protein" evidence="1">
    <location>
        <begin position="22"/>
        <end position="194"/>
    </location>
</feature>
<keyword evidence="1" id="KW-0732">Signal</keyword>